<organism evidence="5 6">
    <name type="scientific">Xanthomonas arboricola</name>
    <dbReference type="NCBI Taxonomy" id="56448"/>
    <lineage>
        <taxon>Bacteria</taxon>
        <taxon>Pseudomonadati</taxon>
        <taxon>Pseudomonadota</taxon>
        <taxon>Gammaproteobacteria</taxon>
        <taxon>Lysobacterales</taxon>
        <taxon>Lysobacteraceae</taxon>
        <taxon>Xanthomonas</taxon>
    </lineage>
</organism>
<evidence type="ECO:0000256" key="2">
    <source>
        <dbReference type="ARBA" id="ARBA00023125"/>
    </source>
</evidence>
<evidence type="ECO:0000259" key="4">
    <source>
        <dbReference type="PROSITE" id="PS50943"/>
    </source>
</evidence>
<dbReference type="Gene3D" id="1.10.260.40">
    <property type="entry name" value="lambda repressor-like DNA-binding domains"/>
    <property type="match status" value="1"/>
</dbReference>
<proteinExistence type="predicted"/>
<dbReference type="Proteomes" id="UP000239204">
    <property type="component" value="Unassembled WGS sequence"/>
</dbReference>
<dbReference type="InterPro" id="IPR010982">
    <property type="entry name" value="Lambda_DNA-bd_dom_sf"/>
</dbReference>
<name>A0A2S7ADR0_9XANT</name>
<accession>A0A2S7ADR0</accession>
<dbReference type="InterPro" id="IPR050807">
    <property type="entry name" value="TransReg_Diox_bact_type"/>
</dbReference>
<keyword evidence="1" id="KW-0805">Transcription regulation</keyword>
<comment type="caution">
    <text evidence="5">The sequence shown here is derived from an EMBL/GenBank/DDBJ whole genome shotgun (WGS) entry which is preliminary data.</text>
</comment>
<dbReference type="GO" id="GO:0003700">
    <property type="term" value="F:DNA-binding transcription factor activity"/>
    <property type="evidence" value="ECO:0007669"/>
    <property type="project" value="TreeGrafter"/>
</dbReference>
<feature type="domain" description="HTH cro/C1-type" evidence="4">
    <location>
        <begin position="14"/>
        <end position="68"/>
    </location>
</feature>
<dbReference type="CDD" id="cd00093">
    <property type="entry name" value="HTH_XRE"/>
    <property type="match status" value="1"/>
</dbReference>
<keyword evidence="2" id="KW-0238">DNA-binding</keyword>
<reference evidence="5 6" key="1">
    <citation type="submission" date="2016-08" db="EMBL/GenBank/DDBJ databases">
        <title>Evolution of the type three secretion system and type three effector repertoires in Xanthomonas.</title>
        <authorList>
            <person name="Merda D."/>
            <person name="Briand M."/>
            <person name="Bosis E."/>
            <person name="Rousseau C."/>
            <person name="Portier P."/>
            <person name="Jacques M.-A."/>
            <person name="Fischer-Le Saux M."/>
        </authorList>
    </citation>
    <scope>NUCLEOTIDE SEQUENCE [LARGE SCALE GENOMIC DNA]</scope>
    <source>
        <strain evidence="5 6">CFBP 7645</strain>
    </source>
</reference>
<evidence type="ECO:0000313" key="6">
    <source>
        <dbReference type="Proteomes" id="UP000239204"/>
    </source>
</evidence>
<gene>
    <name evidence="5" type="ORF">XarjCFBP7645_09830</name>
</gene>
<dbReference type="EMBL" id="MIGY01000002">
    <property type="protein sequence ID" value="PPU07878.1"/>
    <property type="molecule type" value="Genomic_DNA"/>
</dbReference>
<dbReference type="AlphaFoldDB" id="A0A2S7ADR0"/>
<evidence type="ECO:0000256" key="3">
    <source>
        <dbReference type="ARBA" id="ARBA00023163"/>
    </source>
</evidence>
<dbReference type="RefSeq" id="WP_104537343.1">
    <property type="nucleotide sequence ID" value="NZ_MIGY01000002.1"/>
</dbReference>
<evidence type="ECO:0000256" key="1">
    <source>
        <dbReference type="ARBA" id="ARBA00023015"/>
    </source>
</evidence>
<dbReference type="InterPro" id="IPR001387">
    <property type="entry name" value="Cro/C1-type_HTH"/>
</dbReference>
<sequence>MTDDKFAARLGAALRSLRSSAGLSQEGFADSISMHRAYYSSIERGEKNITIGTLARLADGLKVKVSEVLELAGL</sequence>
<dbReference type="PANTHER" id="PTHR46797:SF23">
    <property type="entry name" value="HTH-TYPE TRANSCRIPTIONAL REGULATOR SUTR"/>
    <property type="match status" value="1"/>
</dbReference>
<dbReference type="GO" id="GO:0003677">
    <property type="term" value="F:DNA binding"/>
    <property type="evidence" value="ECO:0007669"/>
    <property type="project" value="UniProtKB-KW"/>
</dbReference>
<dbReference type="PROSITE" id="PS50943">
    <property type="entry name" value="HTH_CROC1"/>
    <property type="match status" value="1"/>
</dbReference>
<dbReference type="GO" id="GO:0005829">
    <property type="term" value="C:cytosol"/>
    <property type="evidence" value="ECO:0007669"/>
    <property type="project" value="TreeGrafter"/>
</dbReference>
<protein>
    <submittedName>
        <fullName evidence="5">Transcriptional regulator</fullName>
    </submittedName>
</protein>
<dbReference type="PANTHER" id="PTHR46797">
    <property type="entry name" value="HTH-TYPE TRANSCRIPTIONAL REGULATOR"/>
    <property type="match status" value="1"/>
</dbReference>
<dbReference type="SUPFAM" id="SSF47413">
    <property type="entry name" value="lambda repressor-like DNA-binding domains"/>
    <property type="match status" value="1"/>
</dbReference>
<dbReference type="SMART" id="SM00530">
    <property type="entry name" value="HTH_XRE"/>
    <property type="match status" value="1"/>
</dbReference>
<keyword evidence="3" id="KW-0804">Transcription</keyword>
<evidence type="ECO:0000313" key="5">
    <source>
        <dbReference type="EMBL" id="PPU07878.1"/>
    </source>
</evidence>
<dbReference type="Pfam" id="PF13560">
    <property type="entry name" value="HTH_31"/>
    <property type="match status" value="1"/>
</dbReference>